<protein>
    <submittedName>
        <fullName evidence="3">Uncharacterized protein</fullName>
    </submittedName>
</protein>
<feature type="transmembrane region" description="Helical" evidence="2">
    <location>
        <begin position="78"/>
        <end position="96"/>
    </location>
</feature>
<keyword evidence="2" id="KW-1133">Transmembrane helix</keyword>
<sequence length="209" mass="24184">MSADKIEILNRVASGELSVDEGNRLLAELDAQASARPQVRMPHDSEPEDTPEVIVAPEPSPMDPRELERMKAWRRWNWIPLTLFLILTAFAGIWIYQAYRSAGFGWGFWLSWIPFLIGVLGIYAFWNMKWVHVRVREKKGDRIQRVSISIPLPLGILPWVFQTFGRYMPADVREQQESILMINDALKTDEPIHIHVTEDEDEEVEVFIG</sequence>
<gene>
    <name evidence="3" type="ORF">LARV_03071</name>
</gene>
<name>A0A0S7BC13_9CHLR</name>
<feature type="transmembrane region" description="Helical" evidence="2">
    <location>
        <begin position="108"/>
        <end position="126"/>
    </location>
</feature>
<reference evidence="3" key="1">
    <citation type="submission" date="2015-07" db="EMBL/GenBank/DDBJ databases">
        <title>Draft Genome Sequences of Anaerolinea thermolimosa IMO-1, Bellilinea caldifistulae GOMI-1, Leptolinea tardivitalis YMTK-2, Levilinea saccharolytica KIBI-1,Longilinea arvoryzae KOME-1, Previously Described as Members of the Anaerolineaceae (Chloroflexi).</title>
        <authorList>
            <person name="Sekiguchi Y."/>
            <person name="Ohashi A."/>
            <person name="Matsuura N."/>
            <person name="Tourlousse M.D."/>
        </authorList>
    </citation>
    <scope>NUCLEOTIDE SEQUENCE [LARGE SCALE GENOMIC DNA]</scope>
    <source>
        <strain evidence="3">KOME-1</strain>
    </source>
</reference>
<feature type="region of interest" description="Disordered" evidence="1">
    <location>
        <begin position="33"/>
        <end position="58"/>
    </location>
</feature>
<evidence type="ECO:0000256" key="2">
    <source>
        <dbReference type="SAM" id="Phobius"/>
    </source>
</evidence>
<dbReference type="Proteomes" id="UP000055060">
    <property type="component" value="Unassembled WGS sequence"/>
</dbReference>
<dbReference type="EMBL" id="DF967972">
    <property type="protein sequence ID" value="GAP15287.1"/>
    <property type="molecule type" value="Genomic_DNA"/>
</dbReference>
<evidence type="ECO:0000313" key="4">
    <source>
        <dbReference type="Proteomes" id="UP000055060"/>
    </source>
</evidence>
<organism evidence="3">
    <name type="scientific">Longilinea arvoryzae</name>
    <dbReference type="NCBI Taxonomy" id="360412"/>
    <lineage>
        <taxon>Bacteria</taxon>
        <taxon>Bacillati</taxon>
        <taxon>Chloroflexota</taxon>
        <taxon>Anaerolineae</taxon>
        <taxon>Anaerolineales</taxon>
        <taxon>Anaerolineaceae</taxon>
        <taxon>Longilinea</taxon>
    </lineage>
</organism>
<proteinExistence type="predicted"/>
<dbReference type="STRING" id="360412.LARV_03071"/>
<accession>A0A0S7BC13</accession>
<evidence type="ECO:0000313" key="3">
    <source>
        <dbReference type="EMBL" id="GAP15287.1"/>
    </source>
</evidence>
<dbReference type="OrthoDB" id="165288at2"/>
<keyword evidence="4" id="KW-1185">Reference proteome</keyword>
<feature type="transmembrane region" description="Helical" evidence="2">
    <location>
        <begin position="146"/>
        <end position="164"/>
    </location>
</feature>
<keyword evidence="2" id="KW-0472">Membrane</keyword>
<evidence type="ECO:0000256" key="1">
    <source>
        <dbReference type="SAM" id="MobiDB-lite"/>
    </source>
</evidence>
<keyword evidence="2" id="KW-0812">Transmembrane</keyword>
<dbReference type="RefSeq" id="WP_075074472.1">
    <property type="nucleotide sequence ID" value="NZ_DF967972.1"/>
</dbReference>
<dbReference type="AlphaFoldDB" id="A0A0S7BC13"/>